<organism evidence="1 2">
    <name type="scientific">Thermomonospora cellulosilytica</name>
    <dbReference type="NCBI Taxonomy" id="1411118"/>
    <lineage>
        <taxon>Bacteria</taxon>
        <taxon>Bacillati</taxon>
        <taxon>Actinomycetota</taxon>
        <taxon>Actinomycetes</taxon>
        <taxon>Streptosporangiales</taxon>
        <taxon>Thermomonosporaceae</taxon>
        <taxon>Thermomonospora</taxon>
    </lineage>
</organism>
<sequence>MTAREECGCSGPHGGHRLAREARRAERIFRSGMYLELAGSAAQHWEWIDTGTGPVPPWQALATLAAVPISAVLAVRWGRRARWYETTPRWWQRLEEAPTVLPLPGLARWLDRPRLLPRQGEGR</sequence>
<evidence type="ECO:0000313" key="1">
    <source>
        <dbReference type="EMBL" id="MBA9005988.1"/>
    </source>
</evidence>
<dbReference type="RefSeq" id="WP_182707036.1">
    <property type="nucleotide sequence ID" value="NZ_JACJII010000001.1"/>
</dbReference>
<keyword evidence="2" id="KW-1185">Reference proteome</keyword>
<protein>
    <submittedName>
        <fullName evidence="1">Uncharacterized protein</fullName>
    </submittedName>
</protein>
<name>A0A7W3N1X3_9ACTN</name>
<evidence type="ECO:0000313" key="2">
    <source>
        <dbReference type="Proteomes" id="UP000539313"/>
    </source>
</evidence>
<dbReference type="Proteomes" id="UP000539313">
    <property type="component" value="Unassembled WGS sequence"/>
</dbReference>
<gene>
    <name evidence="1" type="ORF">HNR21_004870</name>
</gene>
<proteinExistence type="predicted"/>
<reference evidence="1 2" key="1">
    <citation type="submission" date="2020-08" db="EMBL/GenBank/DDBJ databases">
        <title>Sequencing the genomes of 1000 actinobacteria strains.</title>
        <authorList>
            <person name="Klenk H.-P."/>
        </authorList>
    </citation>
    <scope>NUCLEOTIDE SEQUENCE [LARGE SCALE GENOMIC DNA]</scope>
    <source>
        <strain evidence="1 2">DSM 45823</strain>
    </source>
</reference>
<comment type="caution">
    <text evidence="1">The sequence shown here is derived from an EMBL/GenBank/DDBJ whole genome shotgun (WGS) entry which is preliminary data.</text>
</comment>
<dbReference type="AlphaFoldDB" id="A0A7W3N1X3"/>
<accession>A0A7W3N1X3</accession>
<dbReference type="EMBL" id="JACJII010000001">
    <property type="protein sequence ID" value="MBA9005988.1"/>
    <property type="molecule type" value="Genomic_DNA"/>
</dbReference>